<feature type="transmembrane region" description="Helical" evidence="7">
    <location>
        <begin position="124"/>
        <end position="143"/>
    </location>
</feature>
<keyword evidence="5 7" id="KW-1133">Transmembrane helix</keyword>
<keyword evidence="4" id="KW-0256">Endoplasmic reticulum</keyword>
<dbReference type="EMBL" id="FNXT01001205">
    <property type="protein sequence ID" value="SZX74098.1"/>
    <property type="molecule type" value="Genomic_DNA"/>
</dbReference>
<feature type="domain" description="EXPERA" evidence="9">
    <location>
        <begin position="1"/>
        <end position="137"/>
    </location>
</feature>
<dbReference type="PIRSF" id="PIRSF031032">
    <property type="entry name" value="TMP_97_prd"/>
    <property type="match status" value="1"/>
</dbReference>
<keyword evidence="8" id="KW-0732">Signal</keyword>
<dbReference type="InterPro" id="IPR033118">
    <property type="entry name" value="EXPERA"/>
</dbReference>
<feature type="transmembrane region" description="Helical" evidence="7">
    <location>
        <begin position="55"/>
        <end position="79"/>
    </location>
</feature>
<evidence type="ECO:0000256" key="2">
    <source>
        <dbReference type="ARBA" id="ARBA00009096"/>
    </source>
</evidence>
<evidence type="ECO:0000256" key="3">
    <source>
        <dbReference type="ARBA" id="ARBA00022692"/>
    </source>
</evidence>
<proteinExistence type="inferred from homology"/>
<dbReference type="PANTHER" id="PTHR31204:SF1">
    <property type="entry name" value="SIGMA INTRACELLULAR RECEPTOR 2"/>
    <property type="match status" value="1"/>
</dbReference>
<feature type="transmembrane region" description="Helical" evidence="7">
    <location>
        <begin position="91"/>
        <end position="112"/>
    </location>
</feature>
<evidence type="ECO:0000256" key="7">
    <source>
        <dbReference type="PIRNR" id="PIRNR031032"/>
    </source>
</evidence>
<dbReference type="STRING" id="3088.A0A383W8Y5"/>
<keyword evidence="3 7" id="KW-0812">Transmembrane</keyword>
<evidence type="ECO:0000256" key="5">
    <source>
        <dbReference type="ARBA" id="ARBA00022989"/>
    </source>
</evidence>
<dbReference type="PROSITE" id="PS51751">
    <property type="entry name" value="EXPERA"/>
    <property type="match status" value="1"/>
</dbReference>
<name>A0A383W8Y5_TETOB</name>
<comment type="subcellular location">
    <subcellularLocation>
        <location evidence="1">Endoplasmic reticulum membrane</location>
        <topology evidence="1">Multi-pass membrane protein</topology>
    </subcellularLocation>
</comment>
<gene>
    <name evidence="10" type="ORF">BQ4739_LOCUS14349</name>
</gene>
<dbReference type="InterPro" id="IPR016964">
    <property type="entry name" value="Sigma2_recept"/>
</dbReference>
<reference evidence="10 11" key="1">
    <citation type="submission" date="2016-10" db="EMBL/GenBank/DDBJ databases">
        <authorList>
            <person name="Cai Z."/>
        </authorList>
    </citation>
    <scope>NUCLEOTIDE SEQUENCE [LARGE SCALE GENOMIC DNA]</scope>
</reference>
<protein>
    <recommendedName>
        <fullName evidence="9">EXPERA domain-containing protein</fullName>
    </recommendedName>
</protein>
<evidence type="ECO:0000256" key="8">
    <source>
        <dbReference type="SAM" id="SignalP"/>
    </source>
</evidence>
<sequence>MCVIWFVVHIPMTVLLDSQSVLPPHMLAMLPQQLKDLLQWHIKTNNDHLVRDNPIWFVAFVWCEVAVQLPFFFIAAYAYLAGRNWIRIPAIMYGVHAATTVVPMLADFYYGQGKDSPQKELLCAIYGTYLVFPLLIALSMAFSRIPFPAERKKKVA</sequence>
<dbReference type="Proteomes" id="UP000256970">
    <property type="component" value="Unassembled WGS sequence"/>
</dbReference>
<dbReference type="AlphaFoldDB" id="A0A383W8Y5"/>
<evidence type="ECO:0000256" key="1">
    <source>
        <dbReference type="ARBA" id="ARBA00004477"/>
    </source>
</evidence>
<dbReference type="Pfam" id="PF05241">
    <property type="entry name" value="EBP"/>
    <property type="match status" value="1"/>
</dbReference>
<feature type="chain" id="PRO_5016871421" description="EXPERA domain-containing protein" evidence="8">
    <location>
        <begin position="19"/>
        <end position="156"/>
    </location>
</feature>
<evidence type="ECO:0000313" key="11">
    <source>
        <dbReference type="Proteomes" id="UP000256970"/>
    </source>
</evidence>
<evidence type="ECO:0000313" key="10">
    <source>
        <dbReference type="EMBL" id="SZX74098.1"/>
    </source>
</evidence>
<evidence type="ECO:0000259" key="9">
    <source>
        <dbReference type="PROSITE" id="PS51751"/>
    </source>
</evidence>
<accession>A0A383W8Y5</accession>
<dbReference type="PANTHER" id="PTHR31204">
    <property type="entry name" value="SIGMA INTRACELLULAR RECEPTOR 2"/>
    <property type="match status" value="1"/>
</dbReference>
<evidence type="ECO:0000256" key="6">
    <source>
        <dbReference type="ARBA" id="ARBA00023136"/>
    </source>
</evidence>
<keyword evidence="6 7" id="KW-0472">Membrane</keyword>
<feature type="signal peptide" evidence="8">
    <location>
        <begin position="1"/>
        <end position="18"/>
    </location>
</feature>
<dbReference type="InterPro" id="IPR051987">
    <property type="entry name" value="Sigma-2_receptor-like"/>
</dbReference>
<comment type="similarity">
    <text evidence="2">Belongs to the TMEM97/sigma-2 receptor family.</text>
</comment>
<dbReference type="GO" id="GO:0005789">
    <property type="term" value="C:endoplasmic reticulum membrane"/>
    <property type="evidence" value="ECO:0007669"/>
    <property type="project" value="UniProtKB-SubCell"/>
</dbReference>
<keyword evidence="11" id="KW-1185">Reference proteome</keyword>
<organism evidence="10 11">
    <name type="scientific">Tetradesmus obliquus</name>
    <name type="common">Green alga</name>
    <name type="synonym">Acutodesmus obliquus</name>
    <dbReference type="NCBI Taxonomy" id="3088"/>
    <lineage>
        <taxon>Eukaryota</taxon>
        <taxon>Viridiplantae</taxon>
        <taxon>Chlorophyta</taxon>
        <taxon>core chlorophytes</taxon>
        <taxon>Chlorophyceae</taxon>
        <taxon>CS clade</taxon>
        <taxon>Sphaeropleales</taxon>
        <taxon>Scenedesmaceae</taxon>
        <taxon>Tetradesmus</taxon>
    </lineage>
</organism>
<evidence type="ECO:0000256" key="4">
    <source>
        <dbReference type="ARBA" id="ARBA00022824"/>
    </source>
</evidence>